<name>A0ABQ5J4T6_9ASTR</name>
<organism evidence="2 3">
    <name type="scientific">Tanacetum coccineum</name>
    <dbReference type="NCBI Taxonomy" id="301880"/>
    <lineage>
        <taxon>Eukaryota</taxon>
        <taxon>Viridiplantae</taxon>
        <taxon>Streptophyta</taxon>
        <taxon>Embryophyta</taxon>
        <taxon>Tracheophyta</taxon>
        <taxon>Spermatophyta</taxon>
        <taxon>Magnoliopsida</taxon>
        <taxon>eudicotyledons</taxon>
        <taxon>Gunneridae</taxon>
        <taxon>Pentapetalae</taxon>
        <taxon>asterids</taxon>
        <taxon>campanulids</taxon>
        <taxon>Asterales</taxon>
        <taxon>Asteraceae</taxon>
        <taxon>Asteroideae</taxon>
        <taxon>Anthemideae</taxon>
        <taxon>Anthemidinae</taxon>
        <taxon>Tanacetum</taxon>
    </lineage>
</organism>
<keyword evidence="3" id="KW-1185">Reference proteome</keyword>
<reference evidence="2" key="2">
    <citation type="submission" date="2022-01" db="EMBL/GenBank/DDBJ databases">
        <authorList>
            <person name="Yamashiro T."/>
            <person name="Shiraishi A."/>
            <person name="Satake H."/>
            <person name="Nakayama K."/>
        </authorList>
    </citation>
    <scope>NUCLEOTIDE SEQUENCE</scope>
</reference>
<comment type="caution">
    <text evidence="2">The sequence shown here is derived from an EMBL/GenBank/DDBJ whole genome shotgun (WGS) entry which is preliminary data.</text>
</comment>
<evidence type="ECO:0000313" key="3">
    <source>
        <dbReference type="Proteomes" id="UP001151760"/>
    </source>
</evidence>
<feature type="compositionally biased region" description="Acidic residues" evidence="1">
    <location>
        <begin position="177"/>
        <end position="190"/>
    </location>
</feature>
<sequence length="561" mass="62470">MIHTYLWTLARNSLSPQGSSQDLNLRRRSSAEGVSTAARTQVGHTSEGIRGSRPLFISGRVGSAALALCVIFPSRVQLPYHLLLRMRDFSARAKFVCLLVPPSNPYSAATQFGGSLQIAVSRARGPEQVPLSPEFVPKPVYPEFMPPEEEVFPAEEQPMPAVVLPTTDLPRYIAYSDPDEDKEDLEEDPADYPVDERDDDDDDEPSNDDEDDDDDVKEDEDEKEEEHPALADSIPPSVHHVTAKLYVRAQTPISLPSDTEVSRLLAIPTPPPSPLSPFSSPLPPILSPLPQILSPPLLVSSLPLPVSPTYPLGYRAAMIRLRANTPSTTIEVGVSEVTLPPQKRLCIALGLRYEHLDDEIRQDPKRYVGYRITDTWDEMGTNEIYVRLNDAQDERLLMSGQLNVLHKDRRAHACTTRLMETEGNADYSARTADRDCSLASSKPRLTGITYGGTDTDEDSTDTEAEMAKSHDSGTGVRRQAPPARECTYPYFMKCKPLYFKGTEGVIELTQWFERMEIVFHISNCSVENQIKFATCTLLRSALTWWNSHVKTVGHDVAHAMT</sequence>
<reference evidence="2" key="1">
    <citation type="journal article" date="2022" name="Int. J. Mol. Sci.">
        <title>Draft Genome of Tanacetum Coccineum: Genomic Comparison of Closely Related Tanacetum-Family Plants.</title>
        <authorList>
            <person name="Yamashiro T."/>
            <person name="Shiraishi A."/>
            <person name="Nakayama K."/>
            <person name="Satake H."/>
        </authorList>
    </citation>
    <scope>NUCLEOTIDE SEQUENCE</scope>
</reference>
<evidence type="ECO:0008006" key="4">
    <source>
        <dbReference type="Google" id="ProtNLM"/>
    </source>
</evidence>
<gene>
    <name evidence="2" type="ORF">Tco_1123971</name>
</gene>
<evidence type="ECO:0000313" key="2">
    <source>
        <dbReference type="EMBL" id="GJU07541.1"/>
    </source>
</evidence>
<evidence type="ECO:0000256" key="1">
    <source>
        <dbReference type="SAM" id="MobiDB-lite"/>
    </source>
</evidence>
<feature type="compositionally biased region" description="Acidic residues" evidence="1">
    <location>
        <begin position="454"/>
        <end position="464"/>
    </location>
</feature>
<dbReference type="PANTHER" id="PTHR35711">
    <property type="entry name" value="EXPRESSED PROTEIN"/>
    <property type="match status" value="1"/>
</dbReference>
<dbReference type="EMBL" id="BQNB010021549">
    <property type="protein sequence ID" value="GJU07541.1"/>
    <property type="molecule type" value="Genomic_DNA"/>
</dbReference>
<protein>
    <recommendedName>
        <fullName evidence="4">Reverse transcriptase domain-containing protein</fullName>
    </recommendedName>
</protein>
<dbReference type="PANTHER" id="PTHR35711:SF1">
    <property type="entry name" value="ECTODERMAL, ISOFORM F"/>
    <property type="match status" value="1"/>
</dbReference>
<feature type="region of interest" description="Disordered" evidence="1">
    <location>
        <begin position="447"/>
        <end position="480"/>
    </location>
</feature>
<accession>A0ABQ5J4T6</accession>
<proteinExistence type="predicted"/>
<feature type="region of interest" description="Disordered" evidence="1">
    <location>
        <begin position="15"/>
        <end position="46"/>
    </location>
</feature>
<dbReference type="Proteomes" id="UP001151760">
    <property type="component" value="Unassembled WGS sequence"/>
</dbReference>
<feature type="region of interest" description="Disordered" evidence="1">
    <location>
        <begin position="172"/>
        <end position="236"/>
    </location>
</feature>
<feature type="compositionally biased region" description="Acidic residues" evidence="1">
    <location>
        <begin position="196"/>
        <end position="224"/>
    </location>
</feature>